<dbReference type="AlphaFoldDB" id="A0A0E9URW8"/>
<proteinExistence type="predicted"/>
<name>A0A0E9URW8_ANGAN</name>
<evidence type="ECO:0000313" key="1">
    <source>
        <dbReference type="EMBL" id="JAH67930.1"/>
    </source>
</evidence>
<reference evidence="1" key="2">
    <citation type="journal article" date="2015" name="Fish Shellfish Immunol.">
        <title>Early steps in the European eel (Anguilla anguilla)-Vibrio vulnificus interaction in the gills: Role of the RtxA13 toxin.</title>
        <authorList>
            <person name="Callol A."/>
            <person name="Pajuelo D."/>
            <person name="Ebbesson L."/>
            <person name="Teles M."/>
            <person name="MacKenzie S."/>
            <person name="Amaro C."/>
        </authorList>
    </citation>
    <scope>NUCLEOTIDE SEQUENCE</scope>
</reference>
<organism evidence="1">
    <name type="scientific">Anguilla anguilla</name>
    <name type="common">European freshwater eel</name>
    <name type="synonym">Muraena anguilla</name>
    <dbReference type="NCBI Taxonomy" id="7936"/>
    <lineage>
        <taxon>Eukaryota</taxon>
        <taxon>Metazoa</taxon>
        <taxon>Chordata</taxon>
        <taxon>Craniata</taxon>
        <taxon>Vertebrata</taxon>
        <taxon>Euteleostomi</taxon>
        <taxon>Actinopterygii</taxon>
        <taxon>Neopterygii</taxon>
        <taxon>Teleostei</taxon>
        <taxon>Anguilliformes</taxon>
        <taxon>Anguillidae</taxon>
        <taxon>Anguilla</taxon>
    </lineage>
</organism>
<reference evidence="1" key="1">
    <citation type="submission" date="2014-11" db="EMBL/GenBank/DDBJ databases">
        <authorList>
            <person name="Amaro Gonzalez C."/>
        </authorList>
    </citation>
    <scope>NUCLEOTIDE SEQUENCE</scope>
</reference>
<dbReference type="EMBL" id="GBXM01040647">
    <property type="protein sequence ID" value="JAH67930.1"/>
    <property type="molecule type" value="Transcribed_RNA"/>
</dbReference>
<protein>
    <submittedName>
        <fullName evidence="1">Uncharacterized protein</fullName>
    </submittedName>
</protein>
<sequence length="43" mass="4492">MNIGATPLASAFFNHHASASPKQMKTKCSCPVETIMASVVLTA</sequence>
<accession>A0A0E9URW8</accession>